<feature type="region of interest" description="Disordered" evidence="1">
    <location>
        <begin position="117"/>
        <end position="159"/>
    </location>
</feature>
<name>A0A4C1VKB2_EUMVA</name>
<dbReference type="Proteomes" id="UP000299102">
    <property type="component" value="Unassembled WGS sequence"/>
</dbReference>
<dbReference type="AlphaFoldDB" id="A0A4C1VKB2"/>
<gene>
    <name evidence="2" type="ORF">EVAR_95590_1</name>
</gene>
<evidence type="ECO:0000313" key="2">
    <source>
        <dbReference type="EMBL" id="GBP38971.1"/>
    </source>
</evidence>
<comment type="caution">
    <text evidence="2">The sequence shown here is derived from an EMBL/GenBank/DDBJ whole genome shotgun (WGS) entry which is preliminary data.</text>
</comment>
<evidence type="ECO:0000313" key="3">
    <source>
        <dbReference type="Proteomes" id="UP000299102"/>
    </source>
</evidence>
<dbReference type="EMBL" id="BGZK01000357">
    <property type="protein sequence ID" value="GBP38971.1"/>
    <property type="molecule type" value="Genomic_DNA"/>
</dbReference>
<protein>
    <submittedName>
        <fullName evidence="2">Uncharacterized protein</fullName>
    </submittedName>
</protein>
<organism evidence="2 3">
    <name type="scientific">Eumeta variegata</name>
    <name type="common">Bagworm moth</name>
    <name type="synonym">Eumeta japonica</name>
    <dbReference type="NCBI Taxonomy" id="151549"/>
    <lineage>
        <taxon>Eukaryota</taxon>
        <taxon>Metazoa</taxon>
        <taxon>Ecdysozoa</taxon>
        <taxon>Arthropoda</taxon>
        <taxon>Hexapoda</taxon>
        <taxon>Insecta</taxon>
        <taxon>Pterygota</taxon>
        <taxon>Neoptera</taxon>
        <taxon>Endopterygota</taxon>
        <taxon>Lepidoptera</taxon>
        <taxon>Glossata</taxon>
        <taxon>Ditrysia</taxon>
        <taxon>Tineoidea</taxon>
        <taxon>Psychidae</taxon>
        <taxon>Oiketicinae</taxon>
        <taxon>Eumeta</taxon>
    </lineage>
</organism>
<sequence>MGDVELTLQQVLACFGRGCRRPHRQRKLPRLLWETGAGPRASDLMGGNTVEAAVAFVAFKGCRLHVHWEHLLQPFLDHRSREETIKRNHQTVNKVTPANGHLQPQRTHQCVASRLGGNRISNGGDSGIMEGGEEGVDRRSSQSMDEKKQRKLPLHVRIL</sequence>
<feature type="compositionally biased region" description="Basic residues" evidence="1">
    <location>
        <begin position="149"/>
        <end position="159"/>
    </location>
</feature>
<reference evidence="2 3" key="1">
    <citation type="journal article" date="2019" name="Commun. Biol.">
        <title>The bagworm genome reveals a unique fibroin gene that provides high tensile strength.</title>
        <authorList>
            <person name="Kono N."/>
            <person name="Nakamura H."/>
            <person name="Ohtoshi R."/>
            <person name="Tomita M."/>
            <person name="Numata K."/>
            <person name="Arakawa K."/>
        </authorList>
    </citation>
    <scope>NUCLEOTIDE SEQUENCE [LARGE SCALE GENOMIC DNA]</scope>
</reference>
<feature type="compositionally biased region" description="Basic and acidic residues" evidence="1">
    <location>
        <begin position="135"/>
        <end position="148"/>
    </location>
</feature>
<proteinExistence type="predicted"/>
<keyword evidence="3" id="KW-1185">Reference proteome</keyword>
<evidence type="ECO:0000256" key="1">
    <source>
        <dbReference type="SAM" id="MobiDB-lite"/>
    </source>
</evidence>
<accession>A0A4C1VKB2</accession>